<organism evidence="1 2">
    <name type="scientific">Gordonia jinghuaiqii</name>
    <dbReference type="NCBI Taxonomy" id="2758710"/>
    <lineage>
        <taxon>Bacteria</taxon>
        <taxon>Bacillati</taxon>
        <taxon>Actinomycetota</taxon>
        <taxon>Actinomycetes</taxon>
        <taxon>Mycobacteriales</taxon>
        <taxon>Gordoniaceae</taxon>
        <taxon>Gordonia</taxon>
    </lineage>
</organism>
<name>A0A7D7R4V6_9ACTN</name>
<reference evidence="2" key="1">
    <citation type="submission" date="2020-07" db="EMBL/GenBank/DDBJ databases">
        <title>novel species isolated from the respiratory tract of Marmot.</title>
        <authorList>
            <person name="Zhang G."/>
        </authorList>
    </citation>
    <scope>NUCLEOTIDE SEQUENCE [LARGE SCALE GENOMIC DNA]</scope>
    <source>
        <strain evidence="2">686</strain>
    </source>
</reference>
<evidence type="ECO:0000313" key="2">
    <source>
        <dbReference type="Proteomes" id="UP000515663"/>
    </source>
</evidence>
<dbReference type="KEGG" id="gji:H1R19_08680"/>
<proteinExistence type="predicted"/>
<evidence type="ECO:0000313" key="1">
    <source>
        <dbReference type="EMBL" id="QMT03167.1"/>
    </source>
</evidence>
<dbReference type="EMBL" id="CP059491">
    <property type="protein sequence ID" value="QMT03167.1"/>
    <property type="molecule type" value="Genomic_DNA"/>
</dbReference>
<accession>A0A7D7R4V6</accession>
<dbReference type="Proteomes" id="UP000515663">
    <property type="component" value="Chromosome"/>
</dbReference>
<protein>
    <submittedName>
        <fullName evidence="1">Uncharacterized protein</fullName>
    </submittedName>
</protein>
<dbReference type="RefSeq" id="WP_188331560.1">
    <property type="nucleotide sequence ID" value="NZ_CP059491.1"/>
</dbReference>
<dbReference type="AlphaFoldDB" id="A0A7D7R4V6"/>
<keyword evidence="2" id="KW-1185">Reference proteome</keyword>
<gene>
    <name evidence="1" type="ORF">H1R19_08680</name>
</gene>
<sequence>MLNRVDRLPGGVARLVDAVPDEDITRCLHLLVATVMDVTAASTPEIRDVTRQWREQGSAAASGTSQLRLSAAQHDFDAFAQQRRGDIDGQRDSFRRARAVECVLAAMSTSTAGRPPRAALREAAYEAAAALGGSAGVVAVLADFVV</sequence>